<evidence type="ECO:0000313" key="2">
    <source>
        <dbReference type="EMBL" id="CAJ1958900.1"/>
    </source>
</evidence>
<name>A0AAD2G047_9STRA</name>
<evidence type="ECO:0000313" key="3">
    <source>
        <dbReference type="Proteomes" id="UP001295423"/>
    </source>
</evidence>
<protein>
    <recommendedName>
        <fullName evidence="4">Cellulase</fullName>
    </recommendedName>
</protein>
<feature type="chain" id="PRO_5041999022" description="Cellulase" evidence="1">
    <location>
        <begin position="19"/>
        <end position="241"/>
    </location>
</feature>
<feature type="signal peptide" evidence="1">
    <location>
        <begin position="1"/>
        <end position="18"/>
    </location>
</feature>
<organism evidence="2 3">
    <name type="scientific">Cylindrotheca closterium</name>
    <dbReference type="NCBI Taxonomy" id="2856"/>
    <lineage>
        <taxon>Eukaryota</taxon>
        <taxon>Sar</taxon>
        <taxon>Stramenopiles</taxon>
        <taxon>Ochrophyta</taxon>
        <taxon>Bacillariophyta</taxon>
        <taxon>Bacillariophyceae</taxon>
        <taxon>Bacillariophycidae</taxon>
        <taxon>Bacillariales</taxon>
        <taxon>Bacillariaceae</taxon>
        <taxon>Cylindrotheca</taxon>
    </lineage>
</organism>
<keyword evidence="3" id="KW-1185">Reference proteome</keyword>
<reference evidence="2" key="1">
    <citation type="submission" date="2023-08" db="EMBL/GenBank/DDBJ databases">
        <authorList>
            <person name="Audoor S."/>
            <person name="Bilcke G."/>
        </authorList>
    </citation>
    <scope>NUCLEOTIDE SEQUENCE</scope>
</reference>
<comment type="caution">
    <text evidence="2">The sequence shown here is derived from an EMBL/GenBank/DDBJ whole genome shotgun (WGS) entry which is preliminary data.</text>
</comment>
<keyword evidence="1" id="KW-0732">Signal</keyword>
<accession>A0AAD2G047</accession>
<sequence length="241" mass="25810">MFVSATILLIALVGSASAADDSFNVKLKFLDEGITVGLDTGTFVPAADDNLVSSCEPLDFLSLCTSPQCEKYDRSIDVFSDLISFEGLKDVSIETNAPYAIHIDNRNEVTLTVYGPNGSLDYFGFETFCTGYNGFESDPLCAQLPNVPDRIEQNFWNGGANPGAGNTSWGSCIKCSDFCHVATEFYGDSTCDFLCDDSAWGDWGDFVLPGIQESAGTNAKNGVATWLVGLSLTSLALFVGL</sequence>
<proteinExistence type="predicted"/>
<gene>
    <name evidence="2" type="ORF">CYCCA115_LOCUS17408</name>
</gene>
<dbReference type="EMBL" id="CAKOGP040001980">
    <property type="protein sequence ID" value="CAJ1958900.1"/>
    <property type="molecule type" value="Genomic_DNA"/>
</dbReference>
<evidence type="ECO:0008006" key="4">
    <source>
        <dbReference type="Google" id="ProtNLM"/>
    </source>
</evidence>
<evidence type="ECO:0000256" key="1">
    <source>
        <dbReference type="SAM" id="SignalP"/>
    </source>
</evidence>
<dbReference type="AlphaFoldDB" id="A0AAD2G047"/>
<dbReference type="Proteomes" id="UP001295423">
    <property type="component" value="Unassembled WGS sequence"/>
</dbReference>